<reference evidence="1" key="1">
    <citation type="submission" date="2019-08" db="EMBL/GenBank/DDBJ databases">
        <authorList>
            <person name="Kucharzyk K."/>
            <person name="Murdoch R.W."/>
            <person name="Higgins S."/>
            <person name="Loffler F."/>
        </authorList>
    </citation>
    <scope>NUCLEOTIDE SEQUENCE</scope>
</reference>
<accession>A0A645BS05</accession>
<protein>
    <submittedName>
        <fullName evidence="1">Uncharacterized protein</fullName>
    </submittedName>
</protein>
<gene>
    <name evidence="1" type="ORF">SDC9_114793</name>
</gene>
<evidence type="ECO:0000313" key="1">
    <source>
        <dbReference type="EMBL" id="MPM67868.1"/>
    </source>
</evidence>
<name>A0A645BS05_9ZZZZ</name>
<comment type="caution">
    <text evidence="1">The sequence shown here is derived from an EMBL/GenBank/DDBJ whole genome shotgun (WGS) entry which is preliminary data.</text>
</comment>
<proteinExistence type="predicted"/>
<dbReference type="EMBL" id="VSSQ01021934">
    <property type="protein sequence ID" value="MPM67868.1"/>
    <property type="molecule type" value="Genomic_DNA"/>
</dbReference>
<sequence length="134" mass="14721">MILLSAANICFSNSNKSAFFLSVEIFAKFGLNVLTLWYFSLPLNNDAISSFSITLAFSIIESTRYGIFSLTKAQAVACPNLPLKTPRAMTLMSVSAFIDSTSLWKTPISKEVDLLIYNSASVILFSFARAKNLS</sequence>
<organism evidence="1">
    <name type="scientific">bioreactor metagenome</name>
    <dbReference type="NCBI Taxonomy" id="1076179"/>
    <lineage>
        <taxon>unclassified sequences</taxon>
        <taxon>metagenomes</taxon>
        <taxon>ecological metagenomes</taxon>
    </lineage>
</organism>
<dbReference type="AlphaFoldDB" id="A0A645BS05"/>